<evidence type="ECO:0000256" key="3">
    <source>
        <dbReference type="ARBA" id="ARBA00023125"/>
    </source>
</evidence>
<dbReference type="InterPro" id="IPR036271">
    <property type="entry name" value="Tet_transcr_reg_TetR-rel_C_sf"/>
</dbReference>
<dbReference type="EMBL" id="BSTI01000010">
    <property type="protein sequence ID" value="GLY68106.1"/>
    <property type="molecule type" value="Genomic_DNA"/>
</dbReference>
<feature type="DNA-binding region" description="H-T-H motif" evidence="5">
    <location>
        <begin position="11"/>
        <end position="30"/>
    </location>
</feature>
<keyword evidence="4" id="KW-0804">Transcription</keyword>
<protein>
    <recommendedName>
        <fullName evidence="6">HTH tetR-type domain-containing protein</fullName>
    </recommendedName>
</protein>
<evidence type="ECO:0000313" key="7">
    <source>
        <dbReference type="EMBL" id="GLY68106.1"/>
    </source>
</evidence>
<dbReference type="InterPro" id="IPR009057">
    <property type="entry name" value="Homeodomain-like_sf"/>
</dbReference>
<dbReference type="InterPro" id="IPR001647">
    <property type="entry name" value="HTH_TetR"/>
</dbReference>
<dbReference type="Gene3D" id="1.10.357.10">
    <property type="entry name" value="Tetracycline Repressor, domain 2"/>
    <property type="match status" value="1"/>
</dbReference>
<keyword evidence="2" id="KW-0805">Transcription regulation</keyword>
<comment type="caution">
    <text evidence="7">The sequence shown here is derived from an EMBL/GenBank/DDBJ whole genome shotgun (WGS) entry which is preliminary data.</text>
</comment>
<organism evidence="7 8">
    <name type="scientific">Amycolatopsis taiwanensis</name>
    <dbReference type="NCBI Taxonomy" id="342230"/>
    <lineage>
        <taxon>Bacteria</taxon>
        <taxon>Bacillati</taxon>
        <taxon>Actinomycetota</taxon>
        <taxon>Actinomycetes</taxon>
        <taxon>Pseudonocardiales</taxon>
        <taxon>Pseudonocardiaceae</taxon>
        <taxon>Amycolatopsis</taxon>
    </lineage>
</organism>
<dbReference type="SUPFAM" id="SSF48498">
    <property type="entry name" value="Tetracyclin repressor-like, C-terminal domain"/>
    <property type="match status" value="1"/>
</dbReference>
<keyword evidence="3 5" id="KW-0238">DNA-binding</keyword>
<evidence type="ECO:0000256" key="1">
    <source>
        <dbReference type="ARBA" id="ARBA00022491"/>
    </source>
</evidence>
<dbReference type="InterPro" id="IPR039538">
    <property type="entry name" value="BetI_C"/>
</dbReference>
<dbReference type="GO" id="GO:0000976">
    <property type="term" value="F:transcription cis-regulatory region binding"/>
    <property type="evidence" value="ECO:0007669"/>
    <property type="project" value="TreeGrafter"/>
</dbReference>
<evidence type="ECO:0000313" key="8">
    <source>
        <dbReference type="Proteomes" id="UP001165136"/>
    </source>
</evidence>
<name>A0A9W6VJ40_9PSEU</name>
<dbReference type="AlphaFoldDB" id="A0A9W6VJ40"/>
<accession>A0A9W6VJ40</accession>
<dbReference type="Pfam" id="PF00440">
    <property type="entry name" value="TetR_N"/>
    <property type="match status" value="1"/>
</dbReference>
<proteinExistence type="predicted"/>
<sequence length="182" mass="18819">MLAEGGWPAVTTRAVAERADANVGLIHYHFGGLPGLHAAIARRAGDEVIGPVVEALLAAPDAKDALATLRRLLPATTGDDRVLRLAVELMAGAGRDPALGQALRDGLREARGRLAGRLGELYPRWPPARCTGAATVITALVDGLMLHYLLDGELPAEQALATLGELIGFGDTASILAPPNGG</sequence>
<dbReference type="PANTHER" id="PTHR30055:SF234">
    <property type="entry name" value="HTH-TYPE TRANSCRIPTIONAL REGULATOR BETI"/>
    <property type="match status" value="1"/>
</dbReference>
<dbReference type="GO" id="GO:0003700">
    <property type="term" value="F:DNA-binding transcription factor activity"/>
    <property type="evidence" value="ECO:0007669"/>
    <property type="project" value="TreeGrafter"/>
</dbReference>
<dbReference type="InterPro" id="IPR050109">
    <property type="entry name" value="HTH-type_TetR-like_transc_reg"/>
</dbReference>
<reference evidence="7" key="1">
    <citation type="submission" date="2023-03" db="EMBL/GenBank/DDBJ databases">
        <title>Amycolatopsis taiwanensis NBRC 103393.</title>
        <authorList>
            <person name="Ichikawa N."/>
            <person name="Sato H."/>
            <person name="Tonouchi N."/>
        </authorList>
    </citation>
    <scope>NUCLEOTIDE SEQUENCE</scope>
    <source>
        <strain evidence="7">NBRC 103393</strain>
    </source>
</reference>
<keyword evidence="1" id="KW-0678">Repressor</keyword>
<dbReference type="PANTHER" id="PTHR30055">
    <property type="entry name" value="HTH-TYPE TRANSCRIPTIONAL REGULATOR RUTR"/>
    <property type="match status" value="1"/>
</dbReference>
<dbReference type="Pfam" id="PF13977">
    <property type="entry name" value="TetR_C_6"/>
    <property type="match status" value="1"/>
</dbReference>
<feature type="domain" description="HTH tetR-type" evidence="6">
    <location>
        <begin position="1"/>
        <end position="48"/>
    </location>
</feature>
<evidence type="ECO:0000256" key="4">
    <source>
        <dbReference type="ARBA" id="ARBA00023163"/>
    </source>
</evidence>
<gene>
    <name evidence="7" type="ORF">Atai01_47250</name>
</gene>
<evidence type="ECO:0000259" key="6">
    <source>
        <dbReference type="PROSITE" id="PS50977"/>
    </source>
</evidence>
<dbReference type="PROSITE" id="PS50977">
    <property type="entry name" value="HTH_TETR_2"/>
    <property type="match status" value="1"/>
</dbReference>
<dbReference type="SUPFAM" id="SSF46689">
    <property type="entry name" value="Homeodomain-like"/>
    <property type="match status" value="1"/>
</dbReference>
<keyword evidence="8" id="KW-1185">Reference proteome</keyword>
<evidence type="ECO:0000256" key="2">
    <source>
        <dbReference type="ARBA" id="ARBA00023015"/>
    </source>
</evidence>
<dbReference type="Proteomes" id="UP001165136">
    <property type="component" value="Unassembled WGS sequence"/>
</dbReference>
<evidence type="ECO:0000256" key="5">
    <source>
        <dbReference type="PROSITE-ProRule" id="PRU00335"/>
    </source>
</evidence>